<name>A0A1B6D721_9HEMI</name>
<dbReference type="PANTHER" id="PTHR46345">
    <property type="entry name" value="INVERTED FORMIN-2"/>
    <property type="match status" value="1"/>
</dbReference>
<dbReference type="PANTHER" id="PTHR46345:SF8">
    <property type="entry name" value="FORMIN 3, ISOFORM B"/>
    <property type="match status" value="1"/>
</dbReference>
<dbReference type="EMBL" id="GEDC01015842">
    <property type="protein sequence ID" value="JAS21456.1"/>
    <property type="molecule type" value="Transcribed_RNA"/>
</dbReference>
<dbReference type="InterPro" id="IPR042201">
    <property type="entry name" value="FH2_Formin_sf"/>
</dbReference>
<feature type="non-terminal residue" evidence="5">
    <location>
        <position position="1"/>
    </location>
</feature>
<accession>A0A1B6D721</accession>
<feature type="coiled-coil region" evidence="1">
    <location>
        <begin position="585"/>
        <end position="634"/>
    </location>
</feature>
<evidence type="ECO:0000313" key="6">
    <source>
        <dbReference type="EMBL" id="JAS21814.1"/>
    </source>
</evidence>
<sequence length="651" mass="71494">VQSDVNQIEIVNSSINGRIPPPSLVSVSESVPLSPPAAVYLSSSVPPPPPLPSSVPPPPPLPMSIPPPTPPPPPPPLPTSIAPPPPPPPPPSSLSMSITPPLPYTVPPPPPLPLSIPPPPLPFSIPPPPPFMSAPPPPPLPGFSAIPPPPPPPSYQVSQNSTPSNAPPPPPMNSNLFSGDCEGVILPPTVINNIYALPKHSTLPTRRHASIDLEYGRPKYNTLPHPSRKMKTINWSKIPSQVIGQSIWSSATLPLVRVDYNQIEELFCQKPRPKSVPNSSNMVASPHVPALANLLDNKRSLAVNIFLKQFKEGANGILNAIKSGTGLSIEKLRGLQRILPESTEVAIVKSYPGEAATLDVAEKFYLDLSEIPDYALRVEAMLQKEEVPATVAEIMPQINNMMLMSKRLMNNTQLTEFLALLLQLGNYLNAGSYAGNAAGFRLSTLPKLLDTRANKPRMTFLHYAVEVALKHNKDIFSFTQDVRKLRDSTRMQLAAVEDEIKALVNGVQKLNKQLRSSKKELFNQFAEFLQTATTEVTNLEHCLQKVKKCARELALHFCENPDTFKLEECFLLFADFFDKINQATIDNEQRRKQEERLARRESETDGGCSLLIKKNKKKKQVEEAVCMVDQLMNEIRSGQFKLRRTAPAGQG</sequence>
<proteinExistence type="predicted"/>
<dbReference type="SMART" id="SM00498">
    <property type="entry name" value="FH2"/>
    <property type="match status" value="1"/>
</dbReference>
<gene>
    <name evidence="6" type="ORF">g.43458</name>
    <name evidence="5" type="ORF">g.43460</name>
</gene>
<keyword evidence="1" id="KW-0175">Coiled coil</keyword>
<dbReference type="SUPFAM" id="SSF101447">
    <property type="entry name" value="Formin homology 2 domain (FH2 domain)"/>
    <property type="match status" value="1"/>
</dbReference>
<evidence type="ECO:0000259" key="3">
    <source>
        <dbReference type="PROSITE" id="PS51082"/>
    </source>
</evidence>
<feature type="compositionally biased region" description="Pro residues" evidence="2">
    <location>
        <begin position="132"/>
        <end position="154"/>
    </location>
</feature>
<dbReference type="EMBL" id="GEDC01015484">
    <property type="protein sequence ID" value="JAS21814.1"/>
    <property type="molecule type" value="Transcribed_RNA"/>
</dbReference>
<feature type="domain" description="WH2" evidence="3">
    <location>
        <begin position="627"/>
        <end position="645"/>
    </location>
</feature>
<protein>
    <recommendedName>
        <fullName evidence="7">FH2 domain-containing protein</fullName>
    </recommendedName>
</protein>
<dbReference type="GO" id="GO:0003779">
    <property type="term" value="F:actin binding"/>
    <property type="evidence" value="ECO:0007669"/>
    <property type="project" value="InterPro"/>
</dbReference>
<organism evidence="5">
    <name type="scientific">Clastoptera arizonana</name>
    <name type="common">Arizona spittle bug</name>
    <dbReference type="NCBI Taxonomy" id="38151"/>
    <lineage>
        <taxon>Eukaryota</taxon>
        <taxon>Metazoa</taxon>
        <taxon>Ecdysozoa</taxon>
        <taxon>Arthropoda</taxon>
        <taxon>Hexapoda</taxon>
        <taxon>Insecta</taxon>
        <taxon>Pterygota</taxon>
        <taxon>Neoptera</taxon>
        <taxon>Paraneoptera</taxon>
        <taxon>Hemiptera</taxon>
        <taxon>Auchenorrhyncha</taxon>
        <taxon>Cercopoidea</taxon>
        <taxon>Clastopteridae</taxon>
        <taxon>Clastoptera</taxon>
    </lineage>
</organism>
<feature type="domain" description="FH2" evidence="4">
    <location>
        <begin position="220"/>
        <end position="606"/>
    </location>
</feature>
<evidence type="ECO:0000259" key="4">
    <source>
        <dbReference type="PROSITE" id="PS51444"/>
    </source>
</evidence>
<dbReference type="PROSITE" id="PS51082">
    <property type="entry name" value="WH2"/>
    <property type="match status" value="1"/>
</dbReference>
<dbReference type="PROSITE" id="PS51444">
    <property type="entry name" value="FH2"/>
    <property type="match status" value="1"/>
</dbReference>
<dbReference type="Pfam" id="PF02181">
    <property type="entry name" value="FH2"/>
    <property type="match status" value="1"/>
</dbReference>
<feature type="compositionally biased region" description="Pro residues" evidence="2">
    <location>
        <begin position="45"/>
        <end position="92"/>
    </location>
</feature>
<dbReference type="InterPro" id="IPR015425">
    <property type="entry name" value="FH2_Formin"/>
</dbReference>
<evidence type="ECO:0008006" key="7">
    <source>
        <dbReference type="Google" id="ProtNLM"/>
    </source>
</evidence>
<dbReference type="Gene3D" id="1.20.58.2220">
    <property type="entry name" value="Formin, FH2 domain"/>
    <property type="match status" value="1"/>
</dbReference>
<dbReference type="InterPro" id="IPR003124">
    <property type="entry name" value="WH2_dom"/>
</dbReference>
<dbReference type="AlphaFoldDB" id="A0A1B6D721"/>
<reference evidence="5" key="1">
    <citation type="submission" date="2015-12" db="EMBL/GenBank/DDBJ databases">
        <title>De novo transcriptome assembly of four potential Pierce s Disease insect vectors from Arizona vineyards.</title>
        <authorList>
            <person name="Tassone E.E."/>
        </authorList>
    </citation>
    <scope>NUCLEOTIDE SEQUENCE</scope>
</reference>
<evidence type="ECO:0000256" key="1">
    <source>
        <dbReference type="SAM" id="Coils"/>
    </source>
</evidence>
<evidence type="ECO:0000313" key="5">
    <source>
        <dbReference type="EMBL" id="JAS21456.1"/>
    </source>
</evidence>
<feature type="region of interest" description="Disordered" evidence="2">
    <location>
        <begin position="132"/>
        <end position="175"/>
    </location>
</feature>
<feature type="coiled-coil region" evidence="1">
    <location>
        <begin position="493"/>
        <end position="520"/>
    </location>
</feature>
<evidence type="ECO:0000256" key="2">
    <source>
        <dbReference type="SAM" id="MobiDB-lite"/>
    </source>
</evidence>
<feature type="region of interest" description="Disordered" evidence="2">
    <location>
        <begin position="37"/>
        <end position="102"/>
    </location>
</feature>